<evidence type="ECO:0000259" key="6">
    <source>
        <dbReference type="Pfam" id="PF08543"/>
    </source>
</evidence>
<dbReference type="EC" id="2.7.1.35" evidence="1"/>
<dbReference type="GO" id="GO:0008478">
    <property type="term" value="F:pyridoxal kinase activity"/>
    <property type="evidence" value="ECO:0007669"/>
    <property type="project" value="UniProtKB-EC"/>
</dbReference>
<dbReference type="NCBIfam" id="NF005491">
    <property type="entry name" value="PRK07105.1"/>
    <property type="match status" value="1"/>
</dbReference>
<evidence type="ECO:0000256" key="3">
    <source>
        <dbReference type="ARBA" id="ARBA00022741"/>
    </source>
</evidence>
<dbReference type="PANTHER" id="PTHR10534:SF2">
    <property type="entry name" value="PYRIDOXAL KINASE"/>
    <property type="match status" value="1"/>
</dbReference>
<dbReference type="CDD" id="cd01173">
    <property type="entry name" value="pyridoxal_pyridoxamine_kinase"/>
    <property type="match status" value="1"/>
</dbReference>
<feature type="domain" description="Pyridoxamine kinase/Phosphomethylpyrimidine kinase" evidence="6">
    <location>
        <begin position="72"/>
        <end position="259"/>
    </location>
</feature>
<dbReference type="InterPro" id="IPR029056">
    <property type="entry name" value="Ribokinase-like"/>
</dbReference>
<dbReference type="InterPro" id="IPR004625">
    <property type="entry name" value="PyrdxlKinase"/>
</dbReference>
<name>A0A6N7VML7_ACIFE</name>
<keyword evidence="5" id="KW-0067">ATP-binding</keyword>
<proteinExistence type="predicted"/>
<dbReference type="Gene3D" id="3.40.1190.20">
    <property type="match status" value="1"/>
</dbReference>
<dbReference type="GO" id="GO:0009443">
    <property type="term" value="P:pyridoxal 5'-phosphate salvage"/>
    <property type="evidence" value="ECO:0007669"/>
    <property type="project" value="InterPro"/>
</dbReference>
<dbReference type="EMBL" id="VULN01000016">
    <property type="protein sequence ID" value="MSS82917.1"/>
    <property type="molecule type" value="Genomic_DNA"/>
</dbReference>
<dbReference type="InterPro" id="IPR013749">
    <property type="entry name" value="PM/HMP-P_kinase-1"/>
</dbReference>
<evidence type="ECO:0000313" key="8">
    <source>
        <dbReference type="Proteomes" id="UP000441455"/>
    </source>
</evidence>
<reference evidence="7 8" key="1">
    <citation type="submission" date="2019-08" db="EMBL/GenBank/DDBJ databases">
        <title>In-depth cultivation of the pig gut microbiome towards novel bacterial diversity and tailored functional studies.</title>
        <authorList>
            <person name="Wylensek D."/>
            <person name="Hitch T.C.A."/>
            <person name="Clavel T."/>
        </authorList>
    </citation>
    <scope>NUCLEOTIDE SEQUENCE [LARGE SCALE GENOMIC DNA]</scope>
    <source>
        <strain evidence="7 8">WCA-389-WT-5B</strain>
    </source>
</reference>
<keyword evidence="3" id="KW-0547">Nucleotide-binding</keyword>
<dbReference type="OrthoDB" id="9800808at2"/>
<evidence type="ECO:0000256" key="4">
    <source>
        <dbReference type="ARBA" id="ARBA00022777"/>
    </source>
</evidence>
<dbReference type="RefSeq" id="WP_022486956.1">
    <property type="nucleotide sequence ID" value="NZ_VULN01000016.1"/>
</dbReference>
<comment type="caution">
    <text evidence="7">The sequence shown here is derived from an EMBL/GenBank/DDBJ whole genome shotgun (WGS) entry which is preliminary data.</text>
</comment>
<accession>A0A6N7VML7</accession>
<dbReference type="PANTHER" id="PTHR10534">
    <property type="entry name" value="PYRIDOXAL KINASE"/>
    <property type="match status" value="1"/>
</dbReference>
<dbReference type="SUPFAM" id="SSF53613">
    <property type="entry name" value="Ribokinase-like"/>
    <property type="match status" value="1"/>
</dbReference>
<dbReference type="Pfam" id="PF08543">
    <property type="entry name" value="Phos_pyr_kin"/>
    <property type="match status" value="1"/>
</dbReference>
<evidence type="ECO:0000256" key="5">
    <source>
        <dbReference type="ARBA" id="ARBA00022840"/>
    </source>
</evidence>
<dbReference type="AlphaFoldDB" id="A0A6N7VML7"/>
<dbReference type="GO" id="GO:0005829">
    <property type="term" value="C:cytosol"/>
    <property type="evidence" value="ECO:0007669"/>
    <property type="project" value="TreeGrafter"/>
</dbReference>
<protein>
    <recommendedName>
        <fullName evidence="1">pyridoxal kinase</fullName>
        <ecNumber evidence="1">2.7.1.35</ecNumber>
    </recommendedName>
</protein>
<evidence type="ECO:0000256" key="1">
    <source>
        <dbReference type="ARBA" id="ARBA00012104"/>
    </source>
</evidence>
<keyword evidence="2 7" id="KW-0808">Transferase</keyword>
<gene>
    <name evidence="7" type="ORF">FX155_09960</name>
</gene>
<dbReference type="GO" id="GO:0005524">
    <property type="term" value="F:ATP binding"/>
    <property type="evidence" value="ECO:0007669"/>
    <property type="project" value="UniProtKB-KW"/>
</dbReference>
<evidence type="ECO:0000256" key="2">
    <source>
        <dbReference type="ARBA" id="ARBA00022679"/>
    </source>
</evidence>
<organism evidence="7 8">
    <name type="scientific">Acidaminococcus fermentans</name>
    <dbReference type="NCBI Taxonomy" id="905"/>
    <lineage>
        <taxon>Bacteria</taxon>
        <taxon>Bacillati</taxon>
        <taxon>Bacillota</taxon>
        <taxon>Negativicutes</taxon>
        <taxon>Acidaminococcales</taxon>
        <taxon>Acidaminococcaceae</taxon>
        <taxon>Acidaminococcus</taxon>
    </lineage>
</organism>
<sequence>MKIKRVLAIHDLCSFGRCSLTAAMPVLSAMGHQVCPFPTALYSNNLTYGKFVSRDLTDLMAGYRDQWKQLGLSFDAVYSGFLAGPAQVEQVIAAIEDFAGEDRIAVVDPAMGDDGKLYPVFDASMVEAMKKLVAHATLITPNYTEACLLTDTPWKDAAPTDDELEALCDKLLALGPKQVVITSVPCDKDHLKIVSSEPNQLFPEAYEVKKLPFATCGTGDVFTSTLLGYVLNGKDLNRCVQEAADFVSYVIDTTLKAGTDPKEGVVLEGCLWKLLFPQSKNCTTCMA</sequence>
<evidence type="ECO:0000313" key="7">
    <source>
        <dbReference type="EMBL" id="MSS82917.1"/>
    </source>
</evidence>
<keyword evidence="4 7" id="KW-0418">Kinase</keyword>
<dbReference type="Proteomes" id="UP000441455">
    <property type="component" value="Unassembled WGS sequence"/>
</dbReference>